<feature type="domain" description="GGDEF" evidence="3">
    <location>
        <begin position="328"/>
        <end position="460"/>
    </location>
</feature>
<dbReference type="SMART" id="SM00052">
    <property type="entry name" value="EAL"/>
    <property type="match status" value="1"/>
</dbReference>
<dbReference type="Pfam" id="PF00990">
    <property type="entry name" value="GGDEF"/>
    <property type="match status" value="1"/>
</dbReference>
<dbReference type="EMBL" id="JBGJLR010000005">
    <property type="protein sequence ID" value="MEZ2739202.1"/>
    <property type="molecule type" value="Genomic_DNA"/>
</dbReference>
<dbReference type="CDD" id="cd01949">
    <property type="entry name" value="GGDEF"/>
    <property type="match status" value="1"/>
</dbReference>
<dbReference type="Proteomes" id="UP001567350">
    <property type="component" value="Unassembled WGS sequence"/>
</dbReference>
<dbReference type="Gene3D" id="3.20.20.450">
    <property type="entry name" value="EAL domain"/>
    <property type="match status" value="1"/>
</dbReference>
<dbReference type="SMART" id="SM00267">
    <property type="entry name" value="GGDEF"/>
    <property type="match status" value="1"/>
</dbReference>
<dbReference type="SMART" id="SM00091">
    <property type="entry name" value="PAS"/>
    <property type="match status" value="1"/>
</dbReference>
<dbReference type="SUPFAM" id="SSF55781">
    <property type="entry name" value="GAF domain-like"/>
    <property type="match status" value="1"/>
</dbReference>
<dbReference type="Gene3D" id="3.30.450.20">
    <property type="entry name" value="PAS domain"/>
    <property type="match status" value="1"/>
</dbReference>
<dbReference type="InterPro" id="IPR029016">
    <property type="entry name" value="GAF-like_dom_sf"/>
</dbReference>
<dbReference type="SUPFAM" id="SSF55785">
    <property type="entry name" value="PYP-like sensor domain (PAS domain)"/>
    <property type="match status" value="1"/>
</dbReference>
<reference evidence="4 5" key="1">
    <citation type="submission" date="2024-08" db="EMBL/GenBank/DDBJ databases">
        <authorList>
            <person name="Feng Z."/>
            <person name="Ronholm J."/>
        </authorList>
    </citation>
    <scope>NUCLEOTIDE SEQUENCE [LARGE SCALE GENOMIC DNA]</scope>
    <source>
        <strain evidence="4 5">4-AB0-8</strain>
    </source>
</reference>
<gene>
    <name evidence="4" type="ORF">ACBP88_06960</name>
</gene>
<dbReference type="Gene3D" id="3.30.450.40">
    <property type="match status" value="1"/>
</dbReference>
<dbReference type="InterPro" id="IPR003018">
    <property type="entry name" value="GAF"/>
</dbReference>
<dbReference type="NCBIfam" id="TIGR00254">
    <property type="entry name" value="GGDEF"/>
    <property type="match status" value="1"/>
</dbReference>
<feature type="domain" description="EAL" evidence="2">
    <location>
        <begin position="469"/>
        <end position="727"/>
    </location>
</feature>
<dbReference type="PROSITE" id="PS50883">
    <property type="entry name" value="EAL"/>
    <property type="match status" value="1"/>
</dbReference>
<sequence>MTHLTPAQPTPDWLQALHSSDSAWIITDDDLNVIHINEGLTRLLGYRLEDLQGKRPLQTLIHAWPDLAAHIREQLTLGGAYHGELQVQRFDGSQVWMAATVNALKRPPFPTAGTTAKVLVFTDIGFTKRFEALQRQMLEDVVMEKPLPELLQDMCVALEAIAPRVRVSVMAVDADGIMHPLAAPSMPAHIVELMRGVRMGAEVGACGVAAFTGNEVIAHDIAQDPNWCGAAPLFVQAGLLACWSSPIKNPVGQVVGTLALYFDSERTPNKLHRQLVLACLHLCAIAMERDANKHRIRQLAYYDTLTHLPNRTMFNECAEQALHSMRGHTGLLFFLDLDRFKLWNDSLGHSAGDALLREIALRLGNCTRPEDVVGRLSSDEFAVLMPGYSTAQIPELAQRMLDAIAEPFSINGVMTIPNACIGVCSYPGDGTDIETLLRRADQAMYAAKSQGCQLWEIYQPEMGQVSQERAKMERELRKALAEGVLQLHFQPQVFSHASHAPAQLYGVEALSRWHHPEWGWVAPPRFIAVAEDAGLIHQLTTWLINAACAQLAAWRTQGLRIPHIAVNLSTNNFHDPAFALHVQATLHQHGLGCQDLMLEITESVMLDSSPATLDNLKALNEMGIRLSMDDFGTGYSSLSYLHRLPISELKLDKSFVQDVCTSAAASALTRSVLNIAQSLGMTVVAEGVETLAQAQWLSEQGCPILQGYHFAKPMPGREIAQWMQKQAITQPA</sequence>
<dbReference type="InterPro" id="IPR000014">
    <property type="entry name" value="PAS"/>
</dbReference>
<dbReference type="InterPro" id="IPR012226">
    <property type="entry name" value="Diguanyl_cyclase/Pdiesterase"/>
</dbReference>
<evidence type="ECO:0000259" key="1">
    <source>
        <dbReference type="PROSITE" id="PS50112"/>
    </source>
</evidence>
<dbReference type="InterPro" id="IPR001633">
    <property type="entry name" value="EAL_dom"/>
</dbReference>
<dbReference type="Pfam" id="PF00563">
    <property type="entry name" value="EAL"/>
    <property type="match status" value="1"/>
</dbReference>
<dbReference type="RefSeq" id="WP_370891476.1">
    <property type="nucleotide sequence ID" value="NZ_JBGJLR010000005.1"/>
</dbReference>
<accession>A0ABV4IBI8</accession>
<dbReference type="InterPro" id="IPR035965">
    <property type="entry name" value="PAS-like_dom_sf"/>
</dbReference>
<dbReference type="SUPFAM" id="SSF141868">
    <property type="entry name" value="EAL domain-like"/>
    <property type="match status" value="1"/>
</dbReference>
<evidence type="ECO:0000259" key="3">
    <source>
        <dbReference type="PROSITE" id="PS50887"/>
    </source>
</evidence>
<protein>
    <submittedName>
        <fullName evidence="4">EAL domain-containing protein</fullName>
    </submittedName>
</protein>
<dbReference type="PROSITE" id="PS50887">
    <property type="entry name" value="GGDEF"/>
    <property type="match status" value="1"/>
</dbReference>
<dbReference type="PROSITE" id="PS50112">
    <property type="entry name" value="PAS"/>
    <property type="match status" value="1"/>
</dbReference>
<organism evidence="4 5">
    <name type="scientific">Comamonas jiangduensis</name>
    <dbReference type="NCBI Taxonomy" id="1194168"/>
    <lineage>
        <taxon>Bacteria</taxon>
        <taxon>Pseudomonadati</taxon>
        <taxon>Pseudomonadota</taxon>
        <taxon>Betaproteobacteria</taxon>
        <taxon>Burkholderiales</taxon>
        <taxon>Comamonadaceae</taxon>
        <taxon>Comamonas</taxon>
    </lineage>
</organism>
<feature type="domain" description="PAS" evidence="1">
    <location>
        <begin position="15"/>
        <end position="62"/>
    </location>
</feature>
<dbReference type="Pfam" id="PF13426">
    <property type="entry name" value="PAS_9"/>
    <property type="match status" value="1"/>
</dbReference>
<dbReference type="CDD" id="cd00130">
    <property type="entry name" value="PAS"/>
    <property type="match status" value="1"/>
</dbReference>
<dbReference type="NCBIfam" id="TIGR00229">
    <property type="entry name" value="sensory_box"/>
    <property type="match status" value="1"/>
</dbReference>
<proteinExistence type="predicted"/>
<dbReference type="SUPFAM" id="SSF55073">
    <property type="entry name" value="Nucleotide cyclase"/>
    <property type="match status" value="1"/>
</dbReference>
<dbReference type="Gene3D" id="3.30.70.270">
    <property type="match status" value="1"/>
</dbReference>
<dbReference type="InterPro" id="IPR052155">
    <property type="entry name" value="Biofilm_reg_signaling"/>
</dbReference>
<dbReference type="InterPro" id="IPR035919">
    <property type="entry name" value="EAL_sf"/>
</dbReference>
<keyword evidence="5" id="KW-1185">Reference proteome</keyword>
<evidence type="ECO:0000313" key="5">
    <source>
        <dbReference type="Proteomes" id="UP001567350"/>
    </source>
</evidence>
<dbReference type="PIRSF" id="PIRSF005925">
    <property type="entry name" value="Dos"/>
    <property type="match status" value="1"/>
</dbReference>
<dbReference type="InterPro" id="IPR000160">
    <property type="entry name" value="GGDEF_dom"/>
</dbReference>
<dbReference type="PANTHER" id="PTHR44757">
    <property type="entry name" value="DIGUANYLATE CYCLASE DGCP"/>
    <property type="match status" value="1"/>
</dbReference>
<evidence type="ECO:0000313" key="4">
    <source>
        <dbReference type="EMBL" id="MEZ2739202.1"/>
    </source>
</evidence>
<dbReference type="SMART" id="SM00065">
    <property type="entry name" value="GAF"/>
    <property type="match status" value="1"/>
</dbReference>
<dbReference type="CDD" id="cd01948">
    <property type="entry name" value="EAL"/>
    <property type="match status" value="1"/>
</dbReference>
<dbReference type="InterPro" id="IPR043128">
    <property type="entry name" value="Rev_trsase/Diguanyl_cyclase"/>
</dbReference>
<dbReference type="PANTHER" id="PTHR44757:SF2">
    <property type="entry name" value="BIOFILM ARCHITECTURE MAINTENANCE PROTEIN MBAA"/>
    <property type="match status" value="1"/>
</dbReference>
<comment type="caution">
    <text evidence="4">The sequence shown here is derived from an EMBL/GenBank/DDBJ whole genome shotgun (WGS) entry which is preliminary data.</text>
</comment>
<name>A0ABV4IBI8_9BURK</name>
<dbReference type="InterPro" id="IPR029787">
    <property type="entry name" value="Nucleotide_cyclase"/>
</dbReference>
<evidence type="ECO:0000259" key="2">
    <source>
        <dbReference type="PROSITE" id="PS50883"/>
    </source>
</evidence>
<dbReference type="Pfam" id="PF13185">
    <property type="entry name" value="GAF_2"/>
    <property type="match status" value="1"/>
</dbReference>